<organism evidence="2 3">
    <name type="scientific">Archangium gephyra</name>
    <dbReference type="NCBI Taxonomy" id="48"/>
    <lineage>
        <taxon>Bacteria</taxon>
        <taxon>Pseudomonadati</taxon>
        <taxon>Myxococcota</taxon>
        <taxon>Myxococcia</taxon>
        <taxon>Myxococcales</taxon>
        <taxon>Cystobacterineae</taxon>
        <taxon>Archangiaceae</taxon>
        <taxon>Archangium</taxon>
    </lineage>
</organism>
<dbReference type="InterPro" id="IPR013784">
    <property type="entry name" value="Carb-bd-like_fold"/>
</dbReference>
<feature type="signal peptide" evidence="1">
    <location>
        <begin position="1"/>
        <end position="23"/>
    </location>
</feature>
<dbReference type="Proteomes" id="UP000249061">
    <property type="component" value="Unassembled WGS sequence"/>
</dbReference>
<dbReference type="InterPro" id="IPR008969">
    <property type="entry name" value="CarboxyPept-like_regulatory"/>
</dbReference>
<reference evidence="2 3" key="1">
    <citation type="submission" date="2017-08" db="EMBL/GenBank/DDBJ databases">
        <title>Infants hospitalized years apart are colonized by the same room-sourced microbial strains.</title>
        <authorList>
            <person name="Brooks B."/>
            <person name="Olm M.R."/>
            <person name="Firek B.A."/>
            <person name="Baker R."/>
            <person name="Thomas B.C."/>
            <person name="Morowitz M.J."/>
            <person name="Banfield J.F."/>
        </authorList>
    </citation>
    <scope>NUCLEOTIDE SEQUENCE [LARGE SCALE GENOMIC DNA]</scope>
    <source>
        <strain evidence="2">S2_003_000_R2_14</strain>
    </source>
</reference>
<proteinExistence type="predicted"/>
<dbReference type="SUPFAM" id="SSF82171">
    <property type="entry name" value="DPP6 N-terminal domain-like"/>
    <property type="match status" value="1"/>
</dbReference>
<evidence type="ECO:0000313" key="2">
    <source>
        <dbReference type="EMBL" id="PZR18403.1"/>
    </source>
</evidence>
<dbReference type="Gene3D" id="2.60.40.1120">
    <property type="entry name" value="Carboxypeptidase-like, regulatory domain"/>
    <property type="match status" value="1"/>
</dbReference>
<gene>
    <name evidence="2" type="ORF">DI536_00540</name>
</gene>
<evidence type="ECO:0000256" key="1">
    <source>
        <dbReference type="SAM" id="SignalP"/>
    </source>
</evidence>
<sequence length="858" mass="89016">MTKMRFTCLALALGLFACGPAGKITGRVTVEGGSSAGVAVFAYGAASAATVTNSEGAFTFAGLPDGEYVVRATLRDADVEELSTATTISNGGTAAPEPVLAFKASAATVTGRVVFADGSEAGNLSVIATGPETVGTRTEVNGSFTFSKIKNGAYVVSVEVRDTREGRVGIGVAADGTKDVGELRLTPVGQLKGVATFGGMPAAGVTVWVPGTSVSSVTDGVGAFSLVDVPTGNQTVIAKIGEEPFTRSINAAVTVVRGVNPDLQLTLMDDPPKTGTIQGTITFRGPRDPRNIQLSVLGTSVTGAPSANGTYTLMAPVGEWEVIATAPSHPKLSLGRVTVREGQVTQLPGAQLSFYRTIFRSNAPMSVSTGFGLGFDNHAWGITNIDDGSDNRLALVHAITGELRFLASGAYSSPIISRNGKYAAWSAANAVFVYEMATGAISVFNDVDPLSSFVFSTDESTLFVVRNPMGGSTLRRIPLANPMAAVTFPSTGVSTHIVSQSNDRFFVREGSTDYRLVTPLIDLEDAFTNVTGTLNTTPTAWAYTDCAVTCQLKLLSPASTMAAVAVSGFSVVNNGLNTSSLNASGEYPCFKVVASGVTFCAKATDGTRYPLPNDVTTLRYNTTGTRMIYTYAAGGGVSGLREDAVPPSASTVDLDTSMNGWNVNWLSPTRAFGLEGGAAAGRKVRLVTAGTAAPVDTDTGTQAFNVVGPLLVYSQQSTSKWRAILGDGPTRPLDIPLTQSPSLSARAFQGDTLTRFGQVAVPSDSVVMHIIDENAGMVRKLNEGRCSASIRSGAMELCVASRPGSGTTYFFQYQGAASFEYLDGSASTVGIIGTQTVALGAVALSLDSRELLLGSFSP</sequence>
<keyword evidence="1" id="KW-0732">Signal</keyword>
<comment type="caution">
    <text evidence="2">The sequence shown here is derived from an EMBL/GenBank/DDBJ whole genome shotgun (WGS) entry which is preliminary data.</text>
</comment>
<dbReference type="SUPFAM" id="SSF49464">
    <property type="entry name" value="Carboxypeptidase regulatory domain-like"/>
    <property type="match status" value="1"/>
</dbReference>
<accession>A0A2W5TYW3</accession>
<evidence type="ECO:0000313" key="3">
    <source>
        <dbReference type="Proteomes" id="UP000249061"/>
    </source>
</evidence>
<dbReference type="PROSITE" id="PS51257">
    <property type="entry name" value="PROKAR_LIPOPROTEIN"/>
    <property type="match status" value="1"/>
</dbReference>
<feature type="chain" id="PRO_5016159877" description="Carboxypeptidase regulatory-like domain-containing protein" evidence="1">
    <location>
        <begin position="24"/>
        <end position="858"/>
    </location>
</feature>
<dbReference type="AlphaFoldDB" id="A0A2W5TYW3"/>
<dbReference type="GO" id="GO:0030246">
    <property type="term" value="F:carbohydrate binding"/>
    <property type="evidence" value="ECO:0007669"/>
    <property type="project" value="InterPro"/>
</dbReference>
<dbReference type="EMBL" id="QFQP01000001">
    <property type="protein sequence ID" value="PZR18403.1"/>
    <property type="molecule type" value="Genomic_DNA"/>
</dbReference>
<evidence type="ECO:0008006" key="4">
    <source>
        <dbReference type="Google" id="ProtNLM"/>
    </source>
</evidence>
<name>A0A2W5TYW3_9BACT</name>
<dbReference type="SUPFAM" id="SSF49452">
    <property type="entry name" value="Starch-binding domain-like"/>
    <property type="match status" value="3"/>
</dbReference>
<protein>
    <recommendedName>
        <fullName evidence="4">Carboxypeptidase regulatory-like domain-containing protein</fullName>
    </recommendedName>
</protein>